<evidence type="ECO:0000313" key="3">
    <source>
        <dbReference type="EMBL" id="SEL28248.1"/>
    </source>
</evidence>
<organism evidence="3 4">
    <name type="scientific">Bosea lupini</name>
    <dbReference type="NCBI Taxonomy" id="1036779"/>
    <lineage>
        <taxon>Bacteria</taxon>
        <taxon>Pseudomonadati</taxon>
        <taxon>Pseudomonadota</taxon>
        <taxon>Alphaproteobacteria</taxon>
        <taxon>Hyphomicrobiales</taxon>
        <taxon>Boseaceae</taxon>
        <taxon>Bosea</taxon>
    </lineage>
</organism>
<dbReference type="InterPro" id="IPR004682">
    <property type="entry name" value="TRAP_DctP"/>
</dbReference>
<proteinExistence type="predicted"/>
<evidence type="ECO:0000313" key="4">
    <source>
        <dbReference type="Proteomes" id="UP000199664"/>
    </source>
</evidence>
<feature type="chain" id="PRO_5011605161" evidence="2">
    <location>
        <begin position="24"/>
        <end position="324"/>
    </location>
</feature>
<dbReference type="InterPro" id="IPR038404">
    <property type="entry name" value="TRAP_DctP_sf"/>
</dbReference>
<dbReference type="GO" id="GO:0030246">
    <property type="term" value="F:carbohydrate binding"/>
    <property type="evidence" value="ECO:0007669"/>
    <property type="project" value="TreeGrafter"/>
</dbReference>
<dbReference type="Pfam" id="PF03480">
    <property type="entry name" value="DctP"/>
    <property type="match status" value="1"/>
</dbReference>
<dbReference type="InterPro" id="IPR018389">
    <property type="entry name" value="DctP_fam"/>
</dbReference>
<accession>A0A1H7NYZ2</accession>
<dbReference type="PIRSF" id="PIRSF006470">
    <property type="entry name" value="DctB"/>
    <property type="match status" value="1"/>
</dbReference>
<dbReference type="NCBIfam" id="NF037995">
    <property type="entry name" value="TRAP_S1"/>
    <property type="match status" value="1"/>
</dbReference>
<evidence type="ECO:0000256" key="1">
    <source>
        <dbReference type="ARBA" id="ARBA00022729"/>
    </source>
</evidence>
<dbReference type="SUPFAM" id="SSF53850">
    <property type="entry name" value="Periplasmic binding protein-like II"/>
    <property type="match status" value="1"/>
</dbReference>
<name>A0A1H7NYZ2_9HYPH</name>
<dbReference type="EMBL" id="FOAN01000003">
    <property type="protein sequence ID" value="SEL28248.1"/>
    <property type="molecule type" value="Genomic_DNA"/>
</dbReference>
<gene>
    <name evidence="3" type="ORF">SAMN04515666_103297</name>
</gene>
<dbReference type="Gene3D" id="3.40.190.170">
    <property type="entry name" value="Bacterial extracellular solute-binding protein, family 7"/>
    <property type="match status" value="1"/>
</dbReference>
<dbReference type="PANTHER" id="PTHR33376">
    <property type="match status" value="1"/>
</dbReference>
<dbReference type="CDD" id="cd13603">
    <property type="entry name" value="PBP2_TRAP_Siap_TeaA_like"/>
    <property type="match status" value="1"/>
</dbReference>
<evidence type="ECO:0000256" key="2">
    <source>
        <dbReference type="SAM" id="SignalP"/>
    </source>
</evidence>
<dbReference type="STRING" id="1036779.SAMN04515666_103297"/>
<dbReference type="AlphaFoldDB" id="A0A1H7NYZ2"/>
<sequence length="324" mass="35472">MLTKLTSTALLLASLFTASAAVAQDSRTIRIGLVVPPNQQWTLSAQAFGEELKAATNGRLSVAVFPSSQLGSEAQMIQQLQTGALDMGWLTTAELSNRVPELAALHAPFLVKDMDQARAVLESPVAEKILERFPASIGAIGLGYGMTGLRQILTRDKSTGIADIKGKKIRVIPSAPARDFYELLGAAPTPVPFAGVYDALANGQVDGIDMDFEATFYNKYNQLAKTMLVTNHVMAPMAAAFSARVWRDLSEADQKLIRDLVAKQMKLIRNEFVANEEAFRKRLAEAGFEMRPVARETFAEVVKAWDARWEAKAPDLKALRTFTR</sequence>
<dbReference type="Proteomes" id="UP000199664">
    <property type="component" value="Unassembled WGS sequence"/>
</dbReference>
<dbReference type="GO" id="GO:0030288">
    <property type="term" value="C:outer membrane-bounded periplasmic space"/>
    <property type="evidence" value="ECO:0007669"/>
    <property type="project" value="InterPro"/>
</dbReference>
<dbReference type="PANTHER" id="PTHR33376:SF2">
    <property type="entry name" value="DICARBOXYLATE-BINDING PERIPLASMIC PROTEIN"/>
    <property type="match status" value="1"/>
</dbReference>
<dbReference type="RefSeq" id="WP_091833318.1">
    <property type="nucleotide sequence ID" value="NZ_FOAN01000003.1"/>
</dbReference>
<keyword evidence="3" id="KW-0675">Receptor</keyword>
<reference evidence="4" key="1">
    <citation type="submission" date="2016-10" db="EMBL/GenBank/DDBJ databases">
        <authorList>
            <person name="Varghese N."/>
            <person name="Submissions S."/>
        </authorList>
    </citation>
    <scope>NUCLEOTIDE SEQUENCE [LARGE SCALE GENOMIC DNA]</scope>
    <source>
        <strain evidence="4">LMG 26383,CCUG 61248,R- 45681</strain>
    </source>
</reference>
<keyword evidence="4" id="KW-1185">Reference proteome</keyword>
<keyword evidence="1 2" id="KW-0732">Signal</keyword>
<dbReference type="OrthoDB" id="9783941at2"/>
<dbReference type="GO" id="GO:0055085">
    <property type="term" value="P:transmembrane transport"/>
    <property type="evidence" value="ECO:0007669"/>
    <property type="project" value="InterPro"/>
</dbReference>
<feature type="signal peptide" evidence="2">
    <location>
        <begin position="1"/>
        <end position="23"/>
    </location>
</feature>
<protein>
    <submittedName>
        <fullName evidence="3">Tripartite ATP-independent transporter solute receptor, DctP family</fullName>
    </submittedName>
</protein>